<keyword evidence="12" id="KW-1185">Reference proteome</keyword>
<dbReference type="PANTHER" id="PTHR48022:SF40">
    <property type="entry name" value="MAJOR FACILITATOR SUPERFAMILY (MFS) PROFILE DOMAIN-CONTAINING PROTEIN"/>
    <property type="match status" value="1"/>
</dbReference>
<dbReference type="GO" id="GO:0016020">
    <property type="term" value="C:membrane"/>
    <property type="evidence" value="ECO:0007669"/>
    <property type="project" value="UniProtKB-SubCell"/>
</dbReference>
<evidence type="ECO:0000259" key="10">
    <source>
        <dbReference type="PROSITE" id="PS50850"/>
    </source>
</evidence>
<evidence type="ECO:0000256" key="4">
    <source>
        <dbReference type="ARBA" id="ARBA00022692"/>
    </source>
</evidence>
<feature type="transmembrane region" description="Helical" evidence="9">
    <location>
        <begin position="68"/>
        <end position="90"/>
    </location>
</feature>
<dbReference type="PANTHER" id="PTHR48022">
    <property type="entry name" value="PLASTIDIC GLUCOSE TRANSPORTER 4"/>
    <property type="match status" value="1"/>
</dbReference>
<feature type="region of interest" description="Disordered" evidence="8">
    <location>
        <begin position="520"/>
        <end position="552"/>
    </location>
</feature>
<dbReference type="CDD" id="cd17356">
    <property type="entry name" value="MFS_HXT"/>
    <property type="match status" value="1"/>
</dbReference>
<comment type="subcellular location">
    <subcellularLocation>
        <location evidence="1">Membrane</location>
        <topology evidence="1">Multi-pass membrane protein</topology>
    </subcellularLocation>
</comment>
<dbReference type="Proteomes" id="UP001303760">
    <property type="component" value="Unassembled WGS sequence"/>
</dbReference>
<feature type="transmembrane region" description="Helical" evidence="9">
    <location>
        <begin position="125"/>
        <end position="148"/>
    </location>
</feature>
<evidence type="ECO:0000256" key="1">
    <source>
        <dbReference type="ARBA" id="ARBA00004141"/>
    </source>
</evidence>
<comment type="caution">
    <text evidence="11">The sequence shown here is derived from an EMBL/GenBank/DDBJ whole genome shotgun (WGS) entry which is preliminary data.</text>
</comment>
<dbReference type="AlphaFoldDB" id="A0AAN7HDZ8"/>
<dbReference type="GO" id="GO:0005351">
    <property type="term" value="F:carbohydrate:proton symporter activity"/>
    <property type="evidence" value="ECO:0007669"/>
    <property type="project" value="TreeGrafter"/>
</dbReference>
<feature type="transmembrane region" description="Helical" evidence="9">
    <location>
        <begin position="102"/>
        <end position="119"/>
    </location>
</feature>
<dbReference type="InterPro" id="IPR050360">
    <property type="entry name" value="MFS_Sugar_Transporters"/>
</dbReference>
<evidence type="ECO:0000256" key="9">
    <source>
        <dbReference type="SAM" id="Phobius"/>
    </source>
</evidence>
<feature type="transmembrane region" description="Helical" evidence="9">
    <location>
        <begin position="194"/>
        <end position="213"/>
    </location>
</feature>
<dbReference type="Pfam" id="PF00083">
    <property type="entry name" value="Sugar_tr"/>
    <property type="match status" value="1"/>
</dbReference>
<feature type="transmembrane region" description="Helical" evidence="9">
    <location>
        <begin position="160"/>
        <end position="182"/>
    </location>
</feature>
<dbReference type="NCBIfam" id="TIGR00879">
    <property type="entry name" value="SP"/>
    <property type="match status" value="1"/>
</dbReference>
<feature type="transmembrane region" description="Helical" evidence="9">
    <location>
        <begin position="346"/>
        <end position="367"/>
    </location>
</feature>
<organism evidence="11 12">
    <name type="scientific">Achaetomium macrosporum</name>
    <dbReference type="NCBI Taxonomy" id="79813"/>
    <lineage>
        <taxon>Eukaryota</taxon>
        <taxon>Fungi</taxon>
        <taxon>Dikarya</taxon>
        <taxon>Ascomycota</taxon>
        <taxon>Pezizomycotina</taxon>
        <taxon>Sordariomycetes</taxon>
        <taxon>Sordariomycetidae</taxon>
        <taxon>Sordariales</taxon>
        <taxon>Chaetomiaceae</taxon>
        <taxon>Achaetomium</taxon>
    </lineage>
</organism>
<dbReference type="Gene3D" id="1.20.1250.20">
    <property type="entry name" value="MFS general substrate transporter like domains"/>
    <property type="match status" value="1"/>
</dbReference>
<evidence type="ECO:0000313" key="11">
    <source>
        <dbReference type="EMBL" id="KAK4241562.1"/>
    </source>
</evidence>
<evidence type="ECO:0000256" key="7">
    <source>
        <dbReference type="RuleBase" id="RU003346"/>
    </source>
</evidence>
<dbReference type="FunFam" id="1.20.1250.20:FF:000134">
    <property type="entry name" value="MFS sugar transporter protein"/>
    <property type="match status" value="1"/>
</dbReference>
<dbReference type="EMBL" id="MU860020">
    <property type="protein sequence ID" value="KAK4241562.1"/>
    <property type="molecule type" value="Genomic_DNA"/>
</dbReference>
<keyword evidence="6 9" id="KW-0472">Membrane</keyword>
<feature type="compositionally biased region" description="Polar residues" evidence="8">
    <location>
        <begin position="524"/>
        <end position="536"/>
    </location>
</feature>
<comment type="similarity">
    <text evidence="2 7">Belongs to the major facilitator superfamily. Sugar transporter (TC 2.A.1.1) family.</text>
</comment>
<dbReference type="PROSITE" id="PS50850">
    <property type="entry name" value="MFS"/>
    <property type="match status" value="1"/>
</dbReference>
<sequence length="567" mass="61174">MAIFAMGWHKPDNVAGSSAPAIMVGLFVATGGLLFGYDTGAINGILAMDTFKQDFTTGFTDNAGRPGMYPGQVSLIVAMLSAGTAVGALLAAPIGDRWGRRLSLIAAIGVFCIGAIFQVCATDVALLVVGRTLAGIGVGVVSVLVPLYQSEMAPKWIRGTLVCAYQLSITVGLLAASIVNILTYRLPSAAAYRIPMGLQLTWAVVLALGLLILPETPRFLIKRGLKDAAALSLSRLRRLDITHPALIEELAEIQANHEYELALGPDTYKDILFGEPHLGRRTLTGCGLQMLQQLTGINFIMYYGTTFFNGAGIDNPFTISLIMQVINMASTFPGLFVVESWGRRKLLVVGAIGMAICQILIAAFATANGANNQPTQNKILIIFVAIDIFFFAASWGPVVWVVTSEIYPLKVRAKSMSVSTASNWLLNFGIAYGTPYLVDTSAGSVGLGSRVFFVWGAFCMLSILFVWCMVYETSKISLEQIDEMYERVEYAWNSRSFEPTWSFQQMRDFGFSESGIPPTEPQLELQTSNASTAQSDTGGSATTNATATTSQEAKEVLPQLGHVDFSY</sequence>
<evidence type="ECO:0000313" key="12">
    <source>
        <dbReference type="Proteomes" id="UP001303760"/>
    </source>
</evidence>
<feature type="transmembrane region" description="Helical" evidence="9">
    <location>
        <begin position="452"/>
        <end position="471"/>
    </location>
</feature>
<feature type="domain" description="Major facilitator superfamily (MFS) profile" evidence="10">
    <location>
        <begin position="24"/>
        <end position="474"/>
    </location>
</feature>
<feature type="compositionally biased region" description="Low complexity" evidence="8">
    <location>
        <begin position="537"/>
        <end position="550"/>
    </location>
</feature>
<dbReference type="PRINTS" id="PR00171">
    <property type="entry name" value="SUGRTRNSPORT"/>
</dbReference>
<dbReference type="InterPro" id="IPR005828">
    <property type="entry name" value="MFS_sugar_transport-like"/>
</dbReference>
<protein>
    <submittedName>
        <fullName evidence="11">General substrate transporter</fullName>
    </submittedName>
</protein>
<dbReference type="PROSITE" id="PS00217">
    <property type="entry name" value="SUGAR_TRANSPORT_2"/>
    <property type="match status" value="1"/>
</dbReference>
<evidence type="ECO:0000256" key="6">
    <source>
        <dbReference type="ARBA" id="ARBA00023136"/>
    </source>
</evidence>
<dbReference type="InterPro" id="IPR020846">
    <property type="entry name" value="MFS_dom"/>
</dbReference>
<proteinExistence type="inferred from homology"/>
<feature type="transmembrane region" description="Helical" evidence="9">
    <location>
        <begin position="21"/>
        <end position="48"/>
    </location>
</feature>
<gene>
    <name evidence="11" type="ORF">C8A03DRAFT_30286</name>
</gene>
<reference evidence="11" key="2">
    <citation type="submission" date="2023-05" db="EMBL/GenBank/DDBJ databases">
        <authorList>
            <consortium name="Lawrence Berkeley National Laboratory"/>
            <person name="Steindorff A."/>
            <person name="Hensen N."/>
            <person name="Bonometti L."/>
            <person name="Westerberg I."/>
            <person name="Brannstrom I.O."/>
            <person name="Guillou S."/>
            <person name="Cros-Aarteil S."/>
            <person name="Calhoun S."/>
            <person name="Haridas S."/>
            <person name="Kuo A."/>
            <person name="Mondo S."/>
            <person name="Pangilinan J."/>
            <person name="Riley R."/>
            <person name="Labutti K."/>
            <person name="Andreopoulos B."/>
            <person name="Lipzen A."/>
            <person name="Chen C."/>
            <person name="Yanf M."/>
            <person name="Daum C."/>
            <person name="Ng V."/>
            <person name="Clum A."/>
            <person name="Ohm R."/>
            <person name="Martin F."/>
            <person name="Silar P."/>
            <person name="Natvig D."/>
            <person name="Lalanne C."/>
            <person name="Gautier V."/>
            <person name="Ament-Velasquez S.L."/>
            <person name="Kruys A."/>
            <person name="Hutchinson M.I."/>
            <person name="Powell A.J."/>
            <person name="Barry K."/>
            <person name="Miller A.N."/>
            <person name="Grigoriev I.V."/>
            <person name="Debuchy R."/>
            <person name="Gladieux P."/>
            <person name="Thoren M.H."/>
            <person name="Johannesson H."/>
        </authorList>
    </citation>
    <scope>NUCLEOTIDE SEQUENCE</scope>
    <source>
        <strain evidence="11">CBS 532.94</strain>
    </source>
</reference>
<feature type="transmembrane region" description="Helical" evidence="9">
    <location>
        <begin position="379"/>
        <end position="403"/>
    </location>
</feature>
<evidence type="ECO:0000256" key="3">
    <source>
        <dbReference type="ARBA" id="ARBA00022448"/>
    </source>
</evidence>
<dbReference type="SUPFAM" id="SSF103473">
    <property type="entry name" value="MFS general substrate transporter"/>
    <property type="match status" value="1"/>
</dbReference>
<dbReference type="PROSITE" id="PS00216">
    <property type="entry name" value="SUGAR_TRANSPORT_1"/>
    <property type="match status" value="1"/>
</dbReference>
<keyword evidence="4 9" id="KW-0812">Transmembrane</keyword>
<reference evidence="11" key="1">
    <citation type="journal article" date="2023" name="Mol. Phylogenet. Evol.">
        <title>Genome-scale phylogeny and comparative genomics of the fungal order Sordariales.</title>
        <authorList>
            <person name="Hensen N."/>
            <person name="Bonometti L."/>
            <person name="Westerberg I."/>
            <person name="Brannstrom I.O."/>
            <person name="Guillou S."/>
            <person name="Cros-Aarteil S."/>
            <person name="Calhoun S."/>
            <person name="Haridas S."/>
            <person name="Kuo A."/>
            <person name="Mondo S."/>
            <person name="Pangilinan J."/>
            <person name="Riley R."/>
            <person name="LaButti K."/>
            <person name="Andreopoulos B."/>
            <person name="Lipzen A."/>
            <person name="Chen C."/>
            <person name="Yan M."/>
            <person name="Daum C."/>
            <person name="Ng V."/>
            <person name="Clum A."/>
            <person name="Steindorff A."/>
            <person name="Ohm R.A."/>
            <person name="Martin F."/>
            <person name="Silar P."/>
            <person name="Natvig D.O."/>
            <person name="Lalanne C."/>
            <person name="Gautier V."/>
            <person name="Ament-Velasquez S.L."/>
            <person name="Kruys A."/>
            <person name="Hutchinson M.I."/>
            <person name="Powell A.J."/>
            <person name="Barry K."/>
            <person name="Miller A.N."/>
            <person name="Grigoriev I.V."/>
            <person name="Debuchy R."/>
            <person name="Gladieux P."/>
            <person name="Hiltunen Thoren M."/>
            <person name="Johannesson H."/>
        </authorList>
    </citation>
    <scope>NUCLEOTIDE SEQUENCE</scope>
    <source>
        <strain evidence="11">CBS 532.94</strain>
    </source>
</reference>
<evidence type="ECO:0000256" key="5">
    <source>
        <dbReference type="ARBA" id="ARBA00022989"/>
    </source>
</evidence>
<keyword evidence="5 9" id="KW-1133">Transmembrane helix</keyword>
<dbReference type="InterPro" id="IPR036259">
    <property type="entry name" value="MFS_trans_sf"/>
</dbReference>
<keyword evidence="3 7" id="KW-0813">Transport</keyword>
<evidence type="ECO:0000256" key="8">
    <source>
        <dbReference type="SAM" id="MobiDB-lite"/>
    </source>
</evidence>
<evidence type="ECO:0000256" key="2">
    <source>
        <dbReference type="ARBA" id="ARBA00010992"/>
    </source>
</evidence>
<feature type="transmembrane region" description="Helical" evidence="9">
    <location>
        <begin position="415"/>
        <end position="432"/>
    </location>
</feature>
<dbReference type="InterPro" id="IPR005829">
    <property type="entry name" value="Sugar_transporter_CS"/>
</dbReference>
<name>A0AAN7HDZ8_9PEZI</name>
<dbReference type="InterPro" id="IPR003663">
    <property type="entry name" value="Sugar/inositol_transpt"/>
</dbReference>
<accession>A0AAN7HDZ8</accession>